<comment type="caution">
    <text evidence="1">The sequence shown here is derived from an EMBL/GenBank/DDBJ whole genome shotgun (WGS) entry which is preliminary data.</text>
</comment>
<reference evidence="1" key="1">
    <citation type="submission" date="2018-12" db="EMBL/GenBank/DDBJ databases">
        <authorList>
            <person name="Syme R.A."/>
            <person name="Farfan-Caceres L."/>
            <person name="Lichtenzveig J."/>
        </authorList>
    </citation>
    <scope>NUCLEOTIDE SEQUENCE</scope>
    <source>
        <strain evidence="1">Al4</strain>
    </source>
</reference>
<name>A0A8H7MLA7_9PLEO</name>
<keyword evidence="2" id="KW-1185">Reference proteome</keyword>
<dbReference type="Proteomes" id="UP000651452">
    <property type="component" value="Unassembled WGS sequence"/>
</dbReference>
<dbReference type="OrthoDB" id="10644586at2759"/>
<protein>
    <recommendedName>
        <fullName evidence="3">F-box domain-containing protein</fullName>
    </recommendedName>
</protein>
<dbReference type="Gene3D" id="3.80.10.10">
    <property type="entry name" value="Ribonuclease Inhibitor"/>
    <property type="match status" value="1"/>
</dbReference>
<proteinExistence type="predicted"/>
<organism evidence="1 2">
    <name type="scientific">Ascochyta lentis</name>
    <dbReference type="NCBI Taxonomy" id="205686"/>
    <lineage>
        <taxon>Eukaryota</taxon>
        <taxon>Fungi</taxon>
        <taxon>Dikarya</taxon>
        <taxon>Ascomycota</taxon>
        <taxon>Pezizomycotina</taxon>
        <taxon>Dothideomycetes</taxon>
        <taxon>Pleosporomycetidae</taxon>
        <taxon>Pleosporales</taxon>
        <taxon>Pleosporineae</taxon>
        <taxon>Didymellaceae</taxon>
        <taxon>Ascochyta</taxon>
    </lineage>
</organism>
<evidence type="ECO:0008006" key="3">
    <source>
        <dbReference type="Google" id="ProtNLM"/>
    </source>
</evidence>
<accession>A0A8H7MLA7</accession>
<gene>
    <name evidence="1" type="ORF">EKO04_001103</name>
</gene>
<sequence length="490" mass="54762">MASIFSLSTELIDSIAIYLATSDIEKLTRTCRSLHKSARPALYRTVTLDPMALTVNKRPRIICLLRSFMGRPELSSSTRNMVICGDLYGWTDPNDSWSSEATHLEGCGFTTADKVVLVMAMVSTQLGALQTAMIRPVCEVITMVMLAHCTRVRTLSIPVMFLLEGPAFQNLTQGRVNTNSAKRRRPFNRLDTLTLTTDDNMIIKTSNVVGIFSSCFALPKLSALYLSSISMLAPSSNHSVSGYATLHIAEKLTTLHLHRSQIPASAVEQILQRTPRLTSFVFDYLCSSIALDLDRLHRALGYVQSTLEDLTVRITISDNITVENLVSVKEACEGKLGSFKSFTALKKLSASFPVFFGKHMVSLDVINHLPALLPPHLEHLLFADDLWDLCGNREAYSAFCTMVSHEILREKIYDRSSPLQKLSVDFRRSSSPLSMFAMTARSHFPTAWSYSCSEGENGYVDVDVAMLRSSYGDNLWFDYDVEEVMRYCPH</sequence>
<evidence type="ECO:0000313" key="2">
    <source>
        <dbReference type="Proteomes" id="UP000651452"/>
    </source>
</evidence>
<reference evidence="1" key="2">
    <citation type="submission" date="2020-09" db="EMBL/GenBank/DDBJ databases">
        <title>Reference genome assembly for Australian Ascochyta lentis isolate Al4.</title>
        <authorList>
            <person name="Lee R.C."/>
            <person name="Farfan-Caceres L.M."/>
            <person name="Debler J.W."/>
            <person name="Williams A.H."/>
            <person name="Henares B.M."/>
        </authorList>
    </citation>
    <scope>NUCLEOTIDE SEQUENCE</scope>
    <source>
        <strain evidence="1">Al4</strain>
    </source>
</reference>
<dbReference type="EMBL" id="RZGK01000002">
    <property type="protein sequence ID" value="KAF9701154.1"/>
    <property type="molecule type" value="Genomic_DNA"/>
</dbReference>
<dbReference type="AlphaFoldDB" id="A0A8H7MLA7"/>
<evidence type="ECO:0000313" key="1">
    <source>
        <dbReference type="EMBL" id="KAF9701154.1"/>
    </source>
</evidence>
<dbReference type="InterPro" id="IPR032675">
    <property type="entry name" value="LRR_dom_sf"/>
</dbReference>